<comment type="caution">
    <text evidence="1">The sequence shown here is derived from an EMBL/GenBank/DDBJ whole genome shotgun (WGS) entry which is preliminary data.</text>
</comment>
<dbReference type="Proteomes" id="UP000664203">
    <property type="component" value="Unassembled WGS sequence"/>
</dbReference>
<protein>
    <submittedName>
        <fullName evidence="1">Uncharacterized protein</fullName>
    </submittedName>
</protein>
<name>A0A8H3EG71_9LECA</name>
<proteinExistence type="predicted"/>
<accession>A0A8H3EG71</accession>
<organism evidence="1 2">
    <name type="scientific">Alectoria fallacina</name>
    <dbReference type="NCBI Taxonomy" id="1903189"/>
    <lineage>
        <taxon>Eukaryota</taxon>
        <taxon>Fungi</taxon>
        <taxon>Dikarya</taxon>
        <taxon>Ascomycota</taxon>
        <taxon>Pezizomycotina</taxon>
        <taxon>Lecanoromycetes</taxon>
        <taxon>OSLEUM clade</taxon>
        <taxon>Lecanoromycetidae</taxon>
        <taxon>Lecanorales</taxon>
        <taxon>Lecanorineae</taxon>
        <taxon>Parmeliaceae</taxon>
        <taxon>Alectoria</taxon>
    </lineage>
</organism>
<keyword evidence="2" id="KW-1185">Reference proteome</keyword>
<reference evidence="1" key="1">
    <citation type="submission" date="2021-03" db="EMBL/GenBank/DDBJ databases">
        <authorList>
            <person name="Tagirdzhanova G."/>
        </authorList>
    </citation>
    <scope>NUCLEOTIDE SEQUENCE</scope>
</reference>
<dbReference type="EMBL" id="CAJPDR010000015">
    <property type="protein sequence ID" value="CAF9905914.1"/>
    <property type="molecule type" value="Genomic_DNA"/>
</dbReference>
<evidence type="ECO:0000313" key="1">
    <source>
        <dbReference type="EMBL" id="CAF9905914.1"/>
    </source>
</evidence>
<sequence length="117" mass="12901">MGCDERNPTCLKGQSAGLLCEGYVGLPATIDRNVQRILQASSKQHQRRAQLAIGQQSVDDLAQCDGIIDNSELSEERWVDKEITEGREHMPERGEDVITGRVTLEAPNAVHSKVQTC</sequence>
<evidence type="ECO:0000313" key="2">
    <source>
        <dbReference type="Proteomes" id="UP000664203"/>
    </source>
</evidence>
<gene>
    <name evidence="1" type="ORF">ALECFALPRED_001906</name>
</gene>
<dbReference type="AlphaFoldDB" id="A0A8H3EG71"/>